<dbReference type="Gramene" id="OMO50172">
    <property type="protein sequence ID" value="OMO50172"/>
    <property type="gene ID" value="CCACVL1_30583"/>
</dbReference>
<dbReference type="InterPro" id="IPR002156">
    <property type="entry name" value="RNaseH_domain"/>
</dbReference>
<dbReference type="SUPFAM" id="SSF56672">
    <property type="entry name" value="DNA/RNA polymerases"/>
    <property type="match status" value="1"/>
</dbReference>
<dbReference type="InterPro" id="IPR043502">
    <property type="entry name" value="DNA/RNA_pol_sf"/>
</dbReference>
<dbReference type="CDD" id="cd00303">
    <property type="entry name" value="retropepsin_like"/>
    <property type="match status" value="1"/>
</dbReference>
<dbReference type="OrthoDB" id="1724165at2759"/>
<keyword evidence="5" id="KW-0695">RNA-directed DNA polymerase</keyword>
<name>A0A1R3FWF2_COCAP</name>
<dbReference type="PROSITE" id="PS50994">
    <property type="entry name" value="INTEGRASE"/>
    <property type="match status" value="1"/>
</dbReference>
<dbReference type="GO" id="GO:0015074">
    <property type="term" value="P:DNA integration"/>
    <property type="evidence" value="ECO:0007669"/>
    <property type="project" value="InterPro"/>
</dbReference>
<evidence type="ECO:0000256" key="2">
    <source>
        <dbReference type="SAM" id="Coils"/>
    </source>
</evidence>
<dbReference type="InterPro" id="IPR041588">
    <property type="entry name" value="Integrase_H2C2"/>
</dbReference>
<feature type="compositionally biased region" description="Basic and acidic residues" evidence="3">
    <location>
        <begin position="668"/>
        <end position="683"/>
    </location>
</feature>
<keyword evidence="5" id="KW-0808">Transferase</keyword>
<dbReference type="InterPro" id="IPR043128">
    <property type="entry name" value="Rev_trsase/Diguanyl_cyclase"/>
</dbReference>
<dbReference type="Pfam" id="PF17921">
    <property type="entry name" value="Integrase_H2C2"/>
    <property type="match status" value="1"/>
</dbReference>
<feature type="region of interest" description="Disordered" evidence="3">
    <location>
        <begin position="705"/>
        <end position="749"/>
    </location>
</feature>
<keyword evidence="6" id="KW-1185">Reference proteome</keyword>
<protein>
    <submittedName>
        <fullName evidence="5">Reverse transcriptase</fullName>
    </submittedName>
</protein>
<evidence type="ECO:0000313" key="5">
    <source>
        <dbReference type="EMBL" id="OMO50172.1"/>
    </source>
</evidence>
<gene>
    <name evidence="5" type="ORF">CCACVL1_30583</name>
</gene>
<keyword evidence="5" id="KW-0548">Nucleotidyltransferase</keyword>
<sequence>MGKCFKCNYPSHRSSDCTYRKINFVEDYEVNGNNDGCIYGPDGEDDYDSNDDHGTYVVTKMLLAPKVEDENQTCKFFRTRCNIDGEIFSLIIDNEVPEEIYLDLKQNDYTKLHKLWMKMKMIESEFAEKYGAVVQLMKVKFIPATYGLNSVNIVYGEENSKLEAQELRKTLTQMTFVRKGGRDTRVTPEYPDWHWMRVKDIKVLPPTNLEAAVGEEMDDIVMKLTMQLERERDGTEAQRIAEVNWQLMLRIEEAEKRAEEMSAKCREVEEEAKDQIKIGLLQVEYIRDQAKDVLPCLAPFGQRLQPIVDALEDTISKCDETLQTISPGSSGTAETTETENVPSTGITVSITQVNVPILSSSQIDLPIPLEVVSHYPQWEGATCLQGKEVPVDFKAEDDLRKLIEESTEKLWGRIEEKFKGIGGQQTYFKGVDKVALVTDLVLPAKFKVPEFEKFDGTKSPEDHVNTYVRQMQPYCSDDMLMHHFQRSLAGSSFKWYNRIDPSQVKTWNDMANAFIAQYRHIDELAPTRETLHSMKRKPGETIKEYGQRFKDMALEVDPLMKDTEVGNILLKTLPKEYFRELYQAATNSFTRLTIAREAYESGLRAGVFEEAEKKGHAKKKEGDTHEEQKGTRLKTAEIDVCSPGSGQERQVAFWKHSSGHTGPKPRKCPGDYGREGRGPKEEDSQVPWKYDCSYTMQQRDGGLANITGVGGMTRSGRIYSPEDKGKSIPSEKVGEKDQSPSPGEGKEEVVGKVSDLDRVVGNIAAEGFITFSEIEILEGGRKGIKALHITVKCENMGMGRVLIDNGSTLNIMPLNTLKALPVEPTYIHTNHMVVRAFDGTRRDVIGELEICLEIGPIPIKLMFQVLDIDPSYSCLLERPWIYMAGAIPSTLHQKVKFMTADKLVIVNGQEDMIVTQTSATPYVEAVERSYECSFRAFEVDHFKKPKEGTVMAVQVMKKYSWKEGQDHQMLADARKMRRAERLGIPFRKEVKMEIPPLSQTFRSAGWVNGKKSQHEQDKEDVFQKIAELTINTITEEAAKPSSWIYPLAAGEEVGNWRLLNAPLRWLKVQCPHSSLMPNSDECKDASDKPGFNFERPICTDKLDDEDIEDQTLLSDLLRIVEPDEQQIVPHKELTELINLGIEEAPKEVKIGLDPEIAVHRLPTKADMRPVQQKLRKMKPDMLLKIKEELEISSMLGFFQKPNTLNGYNQIKMAPEDMEKTAFVTAWGVFYYRVMPFGLKNAGATYQRVMVALFHDMMHKEIEVYVDDMIAKARTPKEHKENLRKLFERLREVQLKLNPNKCTFGAISGKLLGFVVSKKGIEVDPDKIQAIQGLPPPQTQKEVKGFLGRLNYIGRLISQLTAKCDPIFKLLWKKNPGERNEECQADFEKIKEYLKAIKGSAIADFLADRATEEYEPVNFKFPDEDLMTISHVEEVEKTEKKWKVYFDGASNLSGQGIGAVLVSAKEDCYPATARLKFLATNNVAEYEACVLGIQLALERKVKRVEIYGDSALQVYLEHATEVDKRTLRRMVARYFLSGETLYKKGRDGTLMRCVESAEARKIFEEVHRGPYGSHASGQRMARQIMRTGYYWLTLEPECIGHVRKCHKCQEYDDYIHIPPNPLHVMTSPLPFSMWGIDVIGMITPKASNGHQFILVTIDYFTKWMEAASYPSVTQAVVARFIKREIICRYGLPKRIITDNASNLNRGLIEVTCKQFKIAHSNSTTYRPKMNGIVEAANKNIKKIIEKMTVTYRDWHEKLPFALHAYRVRTSTGATPYSLVYVMEAIVPIEVEIPSLRVYPELKLEEDEWVQERIDQLNLIDEKRVATICHGQLYQKRMERAYNKKCAPDSSKRGIWY</sequence>
<dbReference type="OMA" id="DCHARER"/>
<evidence type="ECO:0000256" key="1">
    <source>
        <dbReference type="ARBA" id="ARBA00023172"/>
    </source>
</evidence>
<dbReference type="InterPro" id="IPR036397">
    <property type="entry name" value="RNaseH_sf"/>
</dbReference>
<evidence type="ECO:0000259" key="4">
    <source>
        <dbReference type="PROSITE" id="PS50994"/>
    </source>
</evidence>
<accession>A0A1R3FWF2</accession>
<dbReference type="Pfam" id="PF00665">
    <property type="entry name" value="rve"/>
    <property type="match status" value="1"/>
</dbReference>
<dbReference type="Pfam" id="PF03732">
    <property type="entry name" value="Retrotrans_gag"/>
    <property type="match status" value="1"/>
</dbReference>
<dbReference type="SUPFAM" id="SSF53098">
    <property type="entry name" value="Ribonuclease H-like"/>
    <property type="match status" value="1"/>
</dbReference>
<dbReference type="GO" id="GO:0004523">
    <property type="term" value="F:RNA-DNA hybrid ribonuclease activity"/>
    <property type="evidence" value="ECO:0007669"/>
    <property type="project" value="InterPro"/>
</dbReference>
<dbReference type="Gene3D" id="1.10.340.70">
    <property type="match status" value="1"/>
</dbReference>
<dbReference type="EMBL" id="AWWV01016259">
    <property type="protein sequence ID" value="OMO50172.1"/>
    <property type="molecule type" value="Genomic_DNA"/>
</dbReference>
<proteinExistence type="predicted"/>
<dbReference type="GO" id="GO:0006310">
    <property type="term" value="P:DNA recombination"/>
    <property type="evidence" value="ECO:0007669"/>
    <property type="project" value="UniProtKB-KW"/>
</dbReference>
<feature type="region of interest" description="Disordered" evidence="3">
    <location>
        <begin position="656"/>
        <end position="685"/>
    </location>
</feature>
<dbReference type="PANTHER" id="PTHR48475:SF1">
    <property type="entry name" value="RNASE H TYPE-1 DOMAIN-CONTAINING PROTEIN"/>
    <property type="match status" value="1"/>
</dbReference>
<dbReference type="GO" id="GO:0003676">
    <property type="term" value="F:nucleic acid binding"/>
    <property type="evidence" value="ECO:0007669"/>
    <property type="project" value="InterPro"/>
</dbReference>
<dbReference type="InterPro" id="IPR005162">
    <property type="entry name" value="Retrotrans_gag_dom"/>
</dbReference>
<dbReference type="Gene3D" id="3.30.420.10">
    <property type="entry name" value="Ribonuclease H-like superfamily/Ribonuclease H"/>
    <property type="match status" value="2"/>
</dbReference>
<dbReference type="InterPro" id="IPR012337">
    <property type="entry name" value="RNaseH-like_sf"/>
</dbReference>
<dbReference type="Gene3D" id="2.40.70.10">
    <property type="entry name" value="Acid Proteases"/>
    <property type="match status" value="1"/>
</dbReference>
<evidence type="ECO:0000256" key="3">
    <source>
        <dbReference type="SAM" id="MobiDB-lite"/>
    </source>
</evidence>
<dbReference type="Gene3D" id="3.30.70.270">
    <property type="match status" value="2"/>
</dbReference>
<dbReference type="InterPro" id="IPR021109">
    <property type="entry name" value="Peptidase_aspartic_dom_sf"/>
</dbReference>
<dbReference type="GO" id="GO:0003964">
    <property type="term" value="F:RNA-directed DNA polymerase activity"/>
    <property type="evidence" value="ECO:0007669"/>
    <property type="project" value="UniProtKB-KW"/>
</dbReference>
<feature type="domain" description="Integrase catalytic" evidence="4">
    <location>
        <begin position="1625"/>
        <end position="1782"/>
    </location>
</feature>
<comment type="caution">
    <text evidence="5">The sequence shown here is derived from an EMBL/GenBank/DDBJ whole genome shotgun (WGS) entry which is preliminary data.</text>
</comment>
<keyword evidence="2" id="KW-0175">Coiled coil</keyword>
<dbReference type="InterPro" id="IPR000477">
    <property type="entry name" value="RT_dom"/>
</dbReference>
<feature type="compositionally biased region" description="Basic and acidic residues" evidence="3">
    <location>
        <begin position="732"/>
        <end position="749"/>
    </location>
</feature>
<feature type="coiled-coil region" evidence="2">
    <location>
        <begin position="244"/>
        <end position="278"/>
    </location>
</feature>
<dbReference type="Gene3D" id="3.10.10.10">
    <property type="entry name" value="HIV Type 1 Reverse Transcriptase, subunit A, domain 1"/>
    <property type="match status" value="1"/>
</dbReference>
<dbReference type="Pfam" id="PF00078">
    <property type="entry name" value="RVT_1"/>
    <property type="match status" value="1"/>
</dbReference>
<reference evidence="5 6" key="1">
    <citation type="submission" date="2013-09" db="EMBL/GenBank/DDBJ databases">
        <title>Corchorus capsularis genome sequencing.</title>
        <authorList>
            <person name="Alam M."/>
            <person name="Haque M.S."/>
            <person name="Islam M.S."/>
            <person name="Emdad E.M."/>
            <person name="Islam M.M."/>
            <person name="Ahmed B."/>
            <person name="Halim A."/>
            <person name="Hossen Q.M.M."/>
            <person name="Hossain M.Z."/>
            <person name="Ahmed R."/>
            <person name="Khan M.M."/>
            <person name="Islam R."/>
            <person name="Rashid M.M."/>
            <person name="Khan S.A."/>
            <person name="Rahman M.S."/>
            <person name="Alam M."/>
        </authorList>
    </citation>
    <scope>NUCLEOTIDE SEQUENCE [LARGE SCALE GENOMIC DNA]</scope>
    <source>
        <strain evidence="6">cv. CVL-1</strain>
        <tissue evidence="5">Whole seedling</tissue>
    </source>
</reference>
<dbReference type="Proteomes" id="UP000188268">
    <property type="component" value="Unassembled WGS sequence"/>
</dbReference>
<dbReference type="PANTHER" id="PTHR48475">
    <property type="entry name" value="RIBONUCLEASE H"/>
    <property type="match status" value="1"/>
</dbReference>
<dbReference type="CDD" id="cd01647">
    <property type="entry name" value="RT_LTR"/>
    <property type="match status" value="1"/>
</dbReference>
<dbReference type="Pfam" id="PF13456">
    <property type="entry name" value="RVT_3"/>
    <property type="match status" value="1"/>
</dbReference>
<organism evidence="5 6">
    <name type="scientific">Corchorus capsularis</name>
    <name type="common">Jute</name>
    <dbReference type="NCBI Taxonomy" id="210143"/>
    <lineage>
        <taxon>Eukaryota</taxon>
        <taxon>Viridiplantae</taxon>
        <taxon>Streptophyta</taxon>
        <taxon>Embryophyta</taxon>
        <taxon>Tracheophyta</taxon>
        <taxon>Spermatophyta</taxon>
        <taxon>Magnoliopsida</taxon>
        <taxon>eudicotyledons</taxon>
        <taxon>Gunneridae</taxon>
        <taxon>Pentapetalae</taxon>
        <taxon>rosids</taxon>
        <taxon>malvids</taxon>
        <taxon>Malvales</taxon>
        <taxon>Malvaceae</taxon>
        <taxon>Grewioideae</taxon>
        <taxon>Apeibeae</taxon>
        <taxon>Corchorus</taxon>
    </lineage>
</organism>
<evidence type="ECO:0000313" key="6">
    <source>
        <dbReference type="Proteomes" id="UP000188268"/>
    </source>
</evidence>
<keyword evidence="1" id="KW-0233">DNA recombination</keyword>
<dbReference type="InterPro" id="IPR001584">
    <property type="entry name" value="Integrase_cat-core"/>
</dbReference>